<evidence type="ECO:0000313" key="5">
    <source>
        <dbReference type="Proteomes" id="UP000486847"/>
    </source>
</evidence>
<protein>
    <recommendedName>
        <fullName evidence="6">Secreted protein</fullName>
    </recommendedName>
</protein>
<keyword evidence="1" id="KW-0732">Signal</keyword>
<comment type="caution">
    <text evidence="3">The sequence shown here is derived from an EMBL/GenBank/DDBJ whole genome shotgun (WGS) entry which is preliminary data.</text>
</comment>
<dbReference type="EMBL" id="WCEW01000033">
    <property type="protein sequence ID" value="MTE91399.1"/>
    <property type="molecule type" value="Genomic_DNA"/>
</dbReference>
<gene>
    <name evidence="2" type="ORF">D9J61_12940</name>
    <name evidence="3" type="ORF">F9B07_21770</name>
</gene>
<feature type="chain" id="PRO_5036314723" description="Secreted protein" evidence="1">
    <location>
        <begin position="18"/>
        <end position="82"/>
    </location>
</feature>
<proteinExistence type="predicted"/>
<evidence type="ECO:0000313" key="2">
    <source>
        <dbReference type="EMBL" id="EAC1532923.1"/>
    </source>
</evidence>
<dbReference type="Proteomes" id="UP000486847">
    <property type="component" value="Unassembled WGS sequence"/>
</dbReference>
<feature type="signal peptide" evidence="1">
    <location>
        <begin position="1"/>
        <end position="17"/>
    </location>
</feature>
<dbReference type="Proteomes" id="UP000382540">
    <property type="component" value="Unassembled WGS sequence"/>
</dbReference>
<sequence>MKIFALIFYIFPLASFASNENVDHVFIKAFQAAVASSLCTDVANVSKDTQPEKELEPLIKMCAEKGEQSRAILNAYTNAAHT</sequence>
<accession>A0A271QYV4</accession>
<evidence type="ECO:0000256" key="1">
    <source>
        <dbReference type="SAM" id="SignalP"/>
    </source>
</evidence>
<dbReference type="EMBL" id="AAAGZE010000028">
    <property type="protein sequence ID" value="EAC1532923.1"/>
    <property type="molecule type" value="Genomic_DNA"/>
</dbReference>
<reference evidence="3 5" key="2">
    <citation type="submission" date="2019-10" db="EMBL/GenBank/DDBJ databases">
        <title>Comparative genomic analysis of antimicrobial resistant Escherichia coli of diverse origin.</title>
        <authorList>
            <person name="Ghatak S."/>
            <person name="Milton A.P."/>
            <person name="Rhetso K."/>
            <person name="Purkait D."/>
            <person name="Das S."/>
            <person name="Puro K.-U."/>
            <person name="Shakuntala I."/>
            <person name="Sen A."/>
            <person name="Sanjukta R."/>
            <person name="Priya G.B."/>
            <person name="Mawlong M."/>
            <person name="Lyngdoh V."/>
            <person name="Rynghang J."/>
            <person name="Mawphlang B.L."/>
        </authorList>
    </citation>
    <scope>NUCLEOTIDE SEQUENCE [LARGE SCALE GENOMIC DNA]</scope>
    <source>
        <strain evidence="3 5">SE161</strain>
    </source>
</reference>
<evidence type="ECO:0000313" key="4">
    <source>
        <dbReference type="Proteomes" id="UP000382540"/>
    </source>
</evidence>
<evidence type="ECO:0000313" key="3">
    <source>
        <dbReference type="EMBL" id="MTE91399.1"/>
    </source>
</evidence>
<organism evidence="3 5">
    <name type="scientific">Escherichia coli</name>
    <dbReference type="NCBI Taxonomy" id="562"/>
    <lineage>
        <taxon>Bacteria</taxon>
        <taxon>Pseudomonadati</taxon>
        <taxon>Pseudomonadota</taxon>
        <taxon>Gammaproteobacteria</taxon>
        <taxon>Enterobacterales</taxon>
        <taxon>Enterobacteriaceae</taxon>
        <taxon>Escherichia</taxon>
    </lineage>
</organism>
<dbReference type="RefSeq" id="WP_004196251.1">
    <property type="nucleotide sequence ID" value="NC_023907.1"/>
</dbReference>
<evidence type="ECO:0008006" key="6">
    <source>
        <dbReference type="Google" id="ProtNLM"/>
    </source>
</evidence>
<reference evidence="2 4" key="1">
    <citation type="submission" date="2018-10" db="EMBL/GenBank/DDBJ databases">
        <authorList>
            <consortium name="NARMS: The National Antimicrobial Resistance Monitoring System"/>
        </authorList>
    </citation>
    <scope>NUCLEOTIDE SEQUENCE [LARGE SCALE GENOMIC DNA]</scope>
    <source>
        <strain evidence="2 4">CVM N17EC1330</strain>
    </source>
</reference>
<name>A0A271QYV4_ECOLX</name>
<dbReference type="AlphaFoldDB" id="A0A271QYV4"/>